<evidence type="ECO:0000313" key="4">
    <source>
        <dbReference type="Proteomes" id="UP000480684"/>
    </source>
</evidence>
<keyword evidence="4" id="KW-1185">Reference proteome</keyword>
<keyword evidence="1" id="KW-0812">Transmembrane</keyword>
<dbReference type="AlphaFoldDB" id="A0A7C9QU15"/>
<proteinExistence type="predicted"/>
<evidence type="ECO:0000256" key="1">
    <source>
        <dbReference type="SAM" id="Phobius"/>
    </source>
</evidence>
<dbReference type="EMBL" id="JAAIYP010000037">
    <property type="protein sequence ID" value="NFV80525.1"/>
    <property type="molecule type" value="Genomic_DNA"/>
</dbReference>
<comment type="caution">
    <text evidence="3">The sequence shown here is derived from an EMBL/GenBank/DDBJ whole genome shotgun (WGS) entry which is preliminary data.</text>
</comment>
<keyword evidence="1" id="KW-1133">Transmembrane helix</keyword>
<gene>
    <name evidence="3" type="ORF">G4223_10430</name>
</gene>
<evidence type="ECO:0000313" key="3">
    <source>
        <dbReference type="EMBL" id="NFV80525.1"/>
    </source>
</evidence>
<evidence type="ECO:0000256" key="2">
    <source>
        <dbReference type="SAM" id="SignalP"/>
    </source>
</evidence>
<organism evidence="3 4">
    <name type="scientific">Magnetospirillum aberrantis SpK</name>
    <dbReference type="NCBI Taxonomy" id="908842"/>
    <lineage>
        <taxon>Bacteria</taxon>
        <taxon>Pseudomonadati</taxon>
        <taxon>Pseudomonadota</taxon>
        <taxon>Alphaproteobacteria</taxon>
        <taxon>Rhodospirillales</taxon>
        <taxon>Rhodospirillaceae</taxon>
        <taxon>Magnetospirillum</taxon>
    </lineage>
</organism>
<dbReference type="RefSeq" id="WP_163678938.1">
    <property type="nucleotide sequence ID" value="NZ_JAAIYP010000037.1"/>
</dbReference>
<accession>A0A7C9QU15</accession>
<reference evidence="3 4" key="1">
    <citation type="submission" date="2020-02" db="EMBL/GenBank/DDBJ databases">
        <authorList>
            <person name="Dziuba M."/>
            <person name="Kuznetsov B."/>
            <person name="Mardanov A."/>
            <person name="Ravin N."/>
            <person name="Grouzdev D."/>
        </authorList>
    </citation>
    <scope>NUCLEOTIDE SEQUENCE [LARGE SCALE GENOMIC DNA]</scope>
    <source>
        <strain evidence="3 4">SpK</strain>
    </source>
</reference>
<name>A0A7C9QU15_9PROT</name>
<dbReference type="Proteomes" id="UP000480684">
    <property type="component" value="Unassembled WGS sequence"/>
</dbReference>
<keyword evidence="2" id="KW-0732">Signal</keyword>
<keyword evidence="1" id="KW-0472">Membrane</keyword>
<feature type="transmembrane region" description="Helical" evidence="1">
    <location>
        <begin position="142"/>
        <end position="166"/>
    </location>
</feature>
<protein>
    <submittedName>
        <fullName evidence="3">Uncharacterized protein</fullName>
    </submittedName>
</protein>
<sequence length="307" mass="32105">MRLSMLVLSLILAMPAVASAQENQAPINLLPQNQHDAVPPADKPLLEEPSPNFQAIRPNGTEVMPGVPAVQQQPLPVVEQAVPAPQPTAPMVQQLQPPAAPPPPVAAAPVTLPAPVATAPVTLPAPPPAMVPPPSNDQLPPWLLPVLVLAGAFLATLFGILTALSMRRAEIGARRRAVAATLATELETRRQAYEAVPLPPNVEAGVSFVSAVTSLAGFDAGFRSTQGALHLLPEKLAAHVSVHYAAVQRVSDFVKGQSLAAAVRMLQANRLGGHPCPDAGTMREAHTELGAAFRGLDKLVQTLRSLS</sequence>
<feature type="chain" id="PRO_5028896225" evidence="2">
    <location>
        <begin position="21"/>
        <end position="307"/>
    </location>
</feature>
<feature type="signal peptide" evidence="2">
    <location>
        <begin position="1"/>
        <end position="20"/>
    </location>
</feature>